<dbReference type="Pfam" id="PF17657">
    <property type="entry name" value="DNA_pol3_finger"/>
    <property type="match status" value="1"/>
</dbReference>
<proteinExistence type="inferred from homology"/>
<evidence type="ECO:0000256" key="4">
    <source>
        <dbReference type="ARBA" id="ARBA00019114"/>
    </source>
</evidence>
<keyword evidence="8" id="KW-0239">DNA-directed DNA polymerase</keyword>
<dbReference type="PANTHER" id="PTHR32294:SF0">
    <property type="entry name" value="DNA POLYMERASE III SUBUNIT ALPHA"/>
    <property type="match status" value="1"/>
</dbReference>
<dbReference type="GO" id="GO:0006260">
    <property type="term" value="P:DNA replication"/>
    <property type="evidence" value="ECO:0007669"/>
    <property type="project" value="UniProtKB-KW"/>
</dbReference>
<evidence type="ECO:0000256" key="2">
    <source>
        <dbReference type="ARBA" id="ARBA00009496"/>
    </source>
</evidence>
<comment type="catalytic activity">
    <reaction evidence="9">
        <text>DNA(n) + a 2'-deoxyribonucleoside 5'-triphosphate = DNA(n+1) + diphosphate</text>
        <dbReference type="Rhea" id="RHEA:22508"/>
        <dbReference type="Rhea" id="RHEA-COMP:17339"/>
        <dbReference type="Rhea" id="RHEA-COMP:17340"/>
        <dbReference type="ChEBI" id="CHEBI:33019"/>
        <dbReference type="ChEBI" id="CHEBI:61560"/>
        <dbReference type="ChEBI" id="CHEBI:173112"/>
        <dbReference type="EC" id="2.7.7.7"/>
    </reaction>
</comment>
<evidence type="ECO:0000313" key="11">
    <source>
        <dbReference type="EMBL" id="ALV40169.1"/>
    </source>
</evidence>
<dbReference type="InterPro" id="IPR004365">
    <property type="entry name" value="NA-bd_OB_tRNA"/>
</dbReference>
<dbReference type="InterPro" id="IPR041931">
    <property type="entry name" value="DNA_pol3_alpha_thumb_dom"/>
</dbReference>
<evidence type="ECO:0000313" key="12">
    <source>
        <dbReference type="Proteomes" id="UP000065151"/>
    </source>
</evidence>
<dbReference type="Gene3D" id="1.10.150.870">
    <property type="match status" value="1"/>
</dbReference>
<dbReference type="InterPro" id="IPR040982">
    <property type="entry name" value="DNA_pol3_finger"/>
</dbReference>
<dbReference type="PANTHER" id="PTHR32294">
    <property type="entry name" value="DNA POLYMERASE III SUBUNIT ALPHA"/>
    <property type="match status" value="1"/>
</dbReference>
<dbReference type="GO" id="GO:0008408">
    <property type="term" value="F:3'-5' exonuclease activity"/>
    <property type="evidence" value="ECO:0007669"/>
    <property type="project" value="InterPro"/>
</dbReference>
<dbReference type="STRING" id="121292.AU252_02455"/>
<comment type="subcellular location">
    <subcellularLocation>
        <location evidence="1">Cytoplasm</location>
    </subcellularLocation>
</comment>
<evidence type="ECO:0000256" key="3">
    <source>
        <dbReference type="ARBA" id="ARBA00012417"/>
    </source>
</evidence>
<evidence type="ECO:0000256" key="5">
    <source>
        <dbReference type="ARBA" id="ARBA00022679"/>
    </source>
</evidence>
<dbReference type="SMART" id="SM00481">
    <property type="entry name" value="POLIIIAc"/>
    <property type="match status" value="1"/>
</dbReference>
<evidence type="ECO:0000256" key="8">
    <source>
        <dbReference type="ARBA" id="ARBA00022932"/>
    </source>
</evidence>
<dbReference type="AlphaFoldDB" id="A0A0U3F8F9"/>
<sequence length="1185" mass="130619">MTSSNASFVHLHNHTEYSMLDGAARLGELFNETERLGMPALATTDHGYLFGAFDFWKRATDQGIKPIIGVEAYVTPGTARTDKSRVRWGEEHQRKDDISGGGSYTHMTLLSYNNVGMRNLFRASSIGSLDAVFGKWPRLDRELLNTYSEGLIATTGCPSGEVQTRLRLGQYREAVEAASEFRDIFGAENYFCELMDHGLDIERRVTGDLLRLAKDLNLPLVATNDLHYTHEHDAKAHEALLAIQSGSTLLEPSYDNGGSRFAFSGSGYYLKSPQEMRELFRDHPDACDNTLLIAERCDVSFNTGANYMPRFPCPPGEDETSWLVKEVATGLEYRYPGGVPDKVRTQADYELEVITSMGFPGYFLVVADFINWAKKNGIRVGPGRGSGAGSMVAYAMRITDLDPLLHGLIFERFLNPDRVSMPDFDVDFDDRRRSEVIDYVTRKYGDERVAMIVTYGTIKTKQALKDSSRVLGYPFSMGEQLTKALPPAVMAKDIPLADIQNKDSKRYGEAGDFRQLIATDPEAAKVFETALGIEGLKRQWGVHAAGVIMSSDPIIDVIPVMRRIQDGQVITQFDYPTCEGLGLIKMDFLGLRNLTIISDALENIKLNRGLDLDLDSLALDDVASYELLARGDTLGVFQLDGGPMRSLLKLMKPDNFEDISAVLALYRPGPMGANAHTDYALRKNGIQEVIPIHPELKEPLAEILGGTYGLIVYQEQVMAVAQKLAGYSLGQADILRRAMGKKKKSELDKQFAGFSQGMQDNGYSMAAVKTLWDILLPFSDYAFNKAHSAAYGVISYWTAYLKAHFAPEYMAALLTSVGDDKDKSAIYLNECRRMGITVLPPDVNESALNFTPVGTDIRFGMGAIRNVGVNAVEAMVAAREKEGAYTSFKDYLMKVPAVVCNKRTIESLIKAGAFDSLNHHRRALAMIHEEAIDSVITLKRNEAIGQFDLFAGFEEAESEASLSIEIPDLPEWEKKDKLSFERDMLGLYVSDHPLQGLEGLLSQHADQSITSIIGEDGPHDGAIITISGMITSLSRRIAKASGNAYARAEIEDLGGSMEVMFFGQVYGPIASVLAEDLIVVVKGRLQRRDDGAVTLNCMELSVPDLSEGTNGPVLISMPTHKATEAVVTELGDVLRNHRGNSEVRLHLQGDTRTEVMGLPVHLRVNPSPSLFGDLKVLLGPTCLDN</sequence>
<evidence type="ECO:0000256" key="6">
    <source>
        <dbReference type="ARBA" id="ARBA00022695"/>
    </source>
</evidence>
<keyword evidence="6" id="KW-0548">Nucleotidyltransferase</keyword>
<accession>A0A0U3F8F9</accession>
<dbReference type="Pfam" id="PF14579">
    <property type="entry name" value="HHH_6"/>
    <property type="match status" value="1"/>
</dbReference>
<name>A0A0U3F8F9_9MICC</name>
<dbReference type="CDD" id="cd12113">
    <property type="entry name" value="PHP_PolIIIA_DnaE3"/>
    <property type="match status" value="1"/>
</dbReference>
<dbReference type="InterPro" id="IPR029460">
    <property type="entry name" value="DNAPol_HHH"/>
</dbReference>
<gene>
    <name evidence="11" type="ORF">AU252_02455</name>
</gene>
<dbReference type="InterPro" id="IPR016195">
    <property type="entry name" value="Pol/histidinol_Pase-like"/>
</dbReference>
<dbReference type="Gene3D" id="1.10.10.1600">
    <property type="entry name" value="Bacterial DNA polymerase III alpha subunit, thumb domain"/>
    <property type="match status" value="1"/>
</dbReference>
<dbReference type="SUPFAM" id="SSF89550">
    <property type="entry name" value="PHP domain-like"/>
    <property type="match status" value="1"/>
</dbReference>
<dbReference type="InterPro" id="IPR004013">
    <property type="entry name" value="PHP_dom"/>
</dbReference>
<keyword evidence="5" id="KW-0808">Transferase</keyword>
<dbReference type="CDD" id="cd04485">
    <property type="entry name" value="DnaE_OBF"/>
    <property type="match status" value="1"/>
</dbReference>
<dbReference type="Pfam" id="PF01336">
    <property type="entry name" value="tRNA_anti-codon"/>
    <property type="match status" value="1"/>
</dbReference>
<evidence type="ECO:0000259" key="10">
    <source>
        <dbReference type="SMART" id="SM00481"/>
    </source>
</evidence>
<feature type="domain" description="Polymerase/histidinol phosphatase N-terminal" evidence="10">
    <location>
        <begin position="9"/>
        <end position="76"/>
    </location>
</feature>
<evidence type="ECO:0000256" key="7">
    <source>
        <dbReference type="ARBA" id="ARBA00022705"/>
    </source>
</evidence>
<dbReference type="EMBL" id="CP013747">
    <property type="protein sequence ID" value="ALV40169.1"/>
    <property type="molecule type" value="Genomic_DNA"/>
</dbReference>
<evidence type="ECO:0000256" key="1">
    <source>
        <dbReference type="ARBA" id="ARBA00004496"/>
    </source>
</evidence>
<dbReference type="NCBIfam" id="NF004226">
    <property type="entry name" value="PRK05673.1"/>
    <property type="match status" value="1"/>
</dbReference>
<dbReference type="Pfam" id="PF02811">
    <property type="entry name" value="PHP"/>
    <property type="match status" value="1"/>
</dbReference>
<evidence type="ECO:0000256" key="9">
    <source>
        <dbReference type="ARBA" id="ARBA00049244"/>
    </source>
</evidence>
<dbReference type="EC" id="2.7.7.7" evidence="3"/>
<dbReference type="Proteomes" id="UP000065151">
    <property type="component" value="Chromosome"/>
</dbReference>
<organism evidence="11">
    <name type="scientific">Pseudarthrobacter sulfonivorans</name>
    <dbReference type="NCBI Taxonomy" id="121292"/>
    <lineage>
        <taxon>Bacteria</taxon>
        <taxon>Bacillati</taxon>
        <taxon>Actinomycetota</taxon>
        <taxon>Actinomycetes</taxon>
        <taxon>Micrococcales</taxon>
        <taxon>Micrococcaceae</taxon>
        <taxon>Pseudarthrobacter</taxon>
    </lineage>
</organism>
<protein>
    <recommendedName>
        <fullName evidence="4">DNA polymerase III subunit alpha</fullName>
        <ecNumber evidence="3">2.7.7.7</ecNumber>
    </recommendedName>
</protein>
<reference evidence="11 12" key="1">
    <citation type="submission" date="2015-12" db="EMBL/GenBank/DDBJ databases">
        <authorList>
            <person name="Shamseldin A."/>
            <person name="Moawad H."/>
            <person name="Abd El-Rahim W.M."/>
            <person name="Sadowsky M.J."/>
        </authorList>
    </citation>
    <scope>NUCLEOTIDE SEQUENCE [LARGE SCALE GENOMIC DNA]</scope>
    <source>
        <strain evidence="11 12">Ar51</strain>
    </source>
</reference>
<dbReference type="GO" id="GO:0003676">
    <property type="term" value="F:nucleic acid binding"/>
    <property type="evidence" value="ECO:0007669"/>
    <property type="project" value="InterPro"/>
</dbReference>
<comment type="similarity">
    <text evidence="2">Belongs to the DNA polymerase type-C family. DnaE subfamily.</text>
</comment>
<dbReference type="GO" id="GO:0005737">
    <property type="term" value="C:cytoplasm"/>
    <property type="evidence" value="ECO:0007669"/>
    <property type="project" value="UniProtKB-SubCell"/>
</dbReference>
<dbReference type="RefSeq" id="WP_058929371.1">
    <property type="nucleotide sequence ID" value="NZ_CP013747.1"/>
</dbReference>
<dbReference type="GO" id="GO:0003887">
    <property type="term" value="F:DNA-directed DNA polymerase activity"/>
    <property type="evidence" value="ECO:0007669"/>
    <property type="project" value="UniProtKB-KW"/>
</dbReference>
<dbReference type="InterPro" id="IPR011708">
    <property type="entry name" value="DNA_pol3_alpha_NTPase_dom"/>
</dbReference>
<dbReference type="NCBIfam" id="TIGR00594">
    <property type="entry name" value="polc"/>
    <property type="match status" value="1"/>
</dbReference>
<dbReference type="InterPro" id="IPR003141">
    <property type="entry name" value="Pol/His_phosphatase_N"/>
</dbReference>
<dbReference type="Pfam" id="PF07733">
    <property type="entry name" value="DNA_pol3_alpha"/>
    <property type="match status" value="1"/>
</dbReference>
<keyword evidence="7" id="KW-0235">DNA replication</keyword>
<dbReference type="Gene3D" id="3.20.20.140">
    <property type="entry name" value="Metal-dependent hydrolases"/>
    <property type="match status" value="1"/>
</dbReference>
<dbReference type="InterPro" id="IPR004805">
    <property type="entry name" value="DnaE2/DnaE/PolC"/>
</dbReference>
<dbReference type="KEGG" id="psul:AU252_02455"/>